<evidence type="ECO:0000256" key="1">
    <source>
        <dbReference type="ARBA" id="ARBA00023157"/>
    </source>
</evidence>
<dbReference type="PANTHER" id="PTHR22803">
    <property type="entry name" value="MANNOSE, PHOSPHOLIPASE, LECTIN RECEPTOR RELATED"/>
    <property type="match status" value="1"/>
</dbReference>
<protein>
    <submittedName>
        <fullName evidence="4 5">Uncharacterized protein LOC100201473 isoform X5</fullName>
    </submittedName>
</protein>
<dbReference type="GeneID" id="100201473"/>
<reference evidence="4 5" key="1">
    <citation type="submission" date="2025-05" db="UniProtKB">
        <authorList>
            <consortium name="RefSeq"/>
        </authorList>
    </citation>
    <scope>IDENTIFICATION</scope>
</reference>
<evidence type="ECO:0000313" key="3">
    <source>
        <dbReference type="Proteomes" id="UP001652625"/>
    </source>
</evidence>
<dbReference type="SUPFAM" id="SSF56436">
    <property type="entry name" value="C-type lectin-like"/>
    <property type="match status" value="1"/>
</dbReference>
<dbReference type="SUPFAM" id="SSF56496">
    <property type="entry name" value="Fibrinogen C-terminal domain-like"/>
    <property type="match status" value="1"/>
</dbReference>
<feature type="domain" description="C-type lectin" evidence="2">
    <location>
        <begin position="537"/>
        <end position="654"/>
    </location>
</feature>
<dbReference type="InterPro" id="IPR001304">
    <property type="entry name" value="C-type_lectin-like"/>
</dbReference>
<proteinExistence type="predicted"/>
<dbReference type="Gene3D" id="3.90.215.10">
    <property type="entry name" value="Gamma Fibrinogen, chain A, domain 1"/>
    <property type="match status" value="2"/>
</dbReference>
<dbReference type="Pfam" id="PF00059">
    <property type="entry name" value="Lectin_C"/>
    <property type="match status" value="1"/>
</dbReference>
<dbReference type="InterPro" id="IPR002181">
    <property type="entry name" value="Fibrinogen_a/b/g_C_dom"/>
</dbReference>
<sequence>MQCYVVMTPTYKKNCFCSLLFIASLTNVMMQYSYPARKSSKYSFTVYKNRKIDGTSNIIETHSDYKECINSCYNKKEKCKSIDVKIEDNITLTCRFFEDDFPKTKPAEGFLNILTKSPNCSLSCSAAINPCGKCDCKPSCAARNQRQHVCNCSNAAGVAKNCQEHYNNGFNKTGVYQISPNGSTFKVVCEMGKVEQQNPIVTNPICNALPSNLQFSFNSSVSYCVVTCASSSWINIMFFTKYSGCTCGHYLGWNYHDIDPELEPISTQSDYCNIDPSSKSCTLSKVSFLDRIYYNSYIYIGHISWSSCVSFCVDYQKKNPTQNGYVASAIVDIYGDCQCLYGFSGQTTTFSFGCSFFETLPPTALPNVKVNERILTSNNLLATLTSLEKTYSVSFKLYLRSITQYEKNVIHLTIGSNSGSYGDRISSVWTLSGRLYIYSAVNGYVNFQVYTDILPLNVWSNIKISQVKQNGLYKYKIYINESVIYSTTNTMPQTFSNVYVYVSNPWYNAADGSIKDLKIVNENEYFSDKCADDWIYNQNHCYFFNSLTTKKWQDSYSVCRNYGGDLLSVADEAENLFVKNQLQDDTIKNQNFWIGLNDQINENIFEWSDKTPALIYNWIQNEPNNDKENEDCVIANSVGWNDVPCDLQFGFICKVKLETVDPVEQKLIKVYLNATLSLLEKTYSVSFKLKPSSYSKGWKSVIHLTIGEDYGQYGDRCPAVWFHSDGSGRLYISAVVNGNKDYTFTTQPLPLNQWSSLQISQFQTNGVYMYTIYLNELLVHSVINKKPQSFSNVKVYIADPWYIAQDGFIKDLKIITGFSGVWIPMMTRFANWESSFWSRSYDAYENGFGLVNQQWIGLKKIYQITNTYFTDMRVDYVFEESITLSTMYYNVIIGSSEDNYVFSYEKYDPRGSFEPDRLNANGTTFKSCSMWWTTNCDKSASPTSLYNISYGSTESLVAIYFSLLTKEIKEKPFK</sequence>
<accession>A0ABM4BSY0</accession>
<evidence type="ECO:0000259" key="2">
    <source>
        <dbReference type="PROSITE" id="PS50041"/>
    </source>
</evidence>
<gene>
    <name evidence="4 5" type="primary">LOC100201473</name>
</gene>
<dbReference type="PROSITE" id="PS00615">
    <property type="entry name" value="C_TYPE_LECTIN_1"/>
    <property type="match status" value="1"/>
</dbReference>
<name>A0ABM4BSY0_HYDVU</name>
<dbReference type="Proteomes" id="UP001652625">
    <property type="component" value="Chromosome 04"/>
</dbReference>
<evidence type="ECO:0000313" key="5">
    <source>
        <dbReference type="RefSeq" id="XP_065652262.1"/>
    </source>
</evidence>
<dbReference type="RefSeq" id="XP_065652262.1">
    <property type="nucleotide sequence ID" value="XM_065796190.1"/>
</dbReference>
<dbReference type="InterPro" id="IPR016187">
    <property type="entry name" value="CTDL_fold"/>
</dbReference>
<evidence type="ECO:0000313" key="4">
    <source>
        <dbReference type="RefSeq" id="XP_065652261.1"/>
    </source>
</evidence>
<dbReference type="Pfam" id="PF00147">
    <property type="entry name" value="Fibrinogen_C"/>
    <property type="match status" value="1"/>
</dbReference>
<dbReference type="RefSeq" id="XP_065652261.1">
    <property type="nucleotide sequence ID" value="XM_065796189.1"/>
</dbReference>
<dbReference type="SMART" id="SM00034">
    <property type="entry name" value="CLECT"/>
    <property type="match status" value="1"/>
</dbReference>
<dbReference type="InterPro" id="IPR036056">
    <property type="entry name" value="Fibrinogen-like_C"/>
</dbReference>
<organism evidence="3 4">
    <name type="scientific">Hydra vulgaris</name>
    <name type="common">Hydra</name>
    <name type="synonym">Hydra attenuata</name>
    <dbReference type="NCBI Taxonomy" id="6087"/>
    <lineage>
        <taxon>Eukaryota</taxon>
        <taxon>Metazoa</taxon>
        <taxon>Cnidaria</taxon>
        <taxon>Hydrozoa</taxon>
        <taxon>Hydroidolina</taxon>
        <taxon>Anthoathecata</taxon>
        <taxon>Aplanulata</taxon>
        <taxon>Hydridae</taxon>
        <taxon>Hydra</taxon>
    </lineage>
</organism>
<keyword evidence="1" id="KW-1015">Disulfide bond</keyword>
<keyword evidence="3" id="KW-1185">Reference proteome</keyword>
<dbReference type="InterPro" id="IPR016186">
    <property type="entry name" value="C-type_lectin-like/link_sf"/>
</dbReference>
<dbReference type="InterPro" id="IPR018378">
    <property type="entry name" value="C-type_lectin_CS"/>
</dbReference>
<dbReference type="InterPro" id="IPR014716">
    <property type="entry name" value="Fibrinogen_a/b/g_C_1"/>
</dbReference>
<dbReference type="InterPro" id="IPR050111">
    <property type="entry name" value="C-type_lectin/snaclec_domain"/>
</dbReference>
<dbReference type="PROSITE" id="PS50041">
    <property type="entry name" value="C_TYPE_LECTIN_2"/>
    <property type="match status" value="1"/>
</dbReference>
<dbReference type="Gene3D" id="3.10.100.10">
    <property type="entry name" value="Mannose-Binding Protein A, subunit A"/>
    <property type="match status" value="1"/>
</dbReference>